<dbReference type="EMBL" id="DXGH01000042">
    <property type="protein sequence ID" value="HIW81451.1"/>
    <property type="molecule type" value="Genomic_DNA"/>
</dbReference>
<evidence type="ECO:0008006" key="3">
    <source>
        <dbReference type="Google" id="ProtNLM"/>
    </source>
</evidence>
<dbReference type="RefSeq" id="WP_318704086.1">
    <property type="nucleotide sequence ID" value="NZ_CALWMU010000031.1"/>
</dbReference>
<name>A0A9D1UCD4_9FIRM</name>
<dbReference type="Proteomes" id="UP000824265">
    <property type="component" value="Unassembled WGS sequence"/>
</dbReference>
<dbReference type="AlphaFoldDB" id="A0A9D1UCD4"/>
<gene>
    <name evidence="1" type="ORF">H9742_08045</name>
</gene>
<comment type="caution">
    <text evidence="1">The sequence shown here is derived from an EMBL/GenBank/DDBJ whole genome shotgun (WGS) entry which is preliminary data.</text>
</comment>
<organism evidence="1 2">
    <name type="scientific">Candidatus Acetatifactor stercoripullorum</name>
    <dbReference type="NCBI Taxonomy" id="2838414"/>
    <lineage>
        <taxon>Bacteria</taxon>
        <taxon>Bacillati</taxon>
        <taxon>Bacillota</taxon>
        <taxon>Clostridia</taxon>
        <taxon>Lachnospirales</taxon>
        <taxon>Lachnospiraceae</taxon>
        <taxon>Acetatifactor</taxon>
    </lineage>
</organism>
<evidence type="ECO:0000313" key="1">
    <source>
        <dbReference type="EMBL" id="HIW81451.1"/>
    </source>
</evidence>
<accession>A0A9D1UCD4</accession>
<proteinExistence type="predicted"/>
<reference evidence="1" key="2">
    <citation type="submission" date="2021-04" db="EMBL/GenBank/DDBJ databases">
        <authorList>
            <person name="Gilroy R."/>
        </authorList>
    </citation>
    <scope>NUCLEOTIDE SEQUENCE</scope>
    <source>
        <strain evidence="1">CHK195-6426</strain>
    </source>
</reference>
<evidence type="ECO:0000313" key="2">
    <source>
        <dbReference type="Proteomes" id="UP000824265"/>
    </source>
</evidence>
<sequence>MNSQEVAVYREIQRNTEMAMKAIDTISDKVYDERLALQISRQSVKYSELHNEASKQLIAAKAESYRGNHLADIMLKTGIHYNTLLNTSTEHIAELMIKGSNNGILEMSKVLKHNAEAGEKPVALAKQLIDFEEKSIGVLKDYL</sequence>
<reference evidence="1" key="1">
    <citation type="journal article" date="2021" name="PeerJ">
        <title>Extensive microbial diversity within the chicken gut microbiome revealed by metagenomics and culture.</title>
        <authorList>
            <person name="Gilroy R."/>
            <person name="Ravi A."/>
            <person name="Getino M."/>
            <person name="Pursley I."/>
            <person name="Horton D.L."/>
            <person name="Alikhan N.F."/>
            <person name="Baker D."/>
            <person name="Gharbi K."/>
            <person name="Hall N."/>
            <person name="Watson M."/>
            <person name="Adriaenssens E.M."/>
            <person name="Foster-Nyarko E."/>
            <person name="Jarju S."/>
            <person name="Secka A."/>
            <person name="Antonio M."/>
            <person name="Oren A."/>
            <person name="Chaudhuri R.R."/>
            <person name="La Ragione R."/>
            <person name="Hildebrand F."/>
            <person name="Pallen M.J."/>
        </authorList>
    </citation>
    <scope>NUCLEOTIDE SEQUENCE</scope>
    <source>
        <strain evidence="1">CHK195-6426</strain>
    </source>
</reference>
<protein>
    <recommendedName>
        <fullName evidence="3">DUF2383 domain-containing protein</fullName>
    </recommendedName>
</protein>